<dbReference type="InterPro" id="IPR046341">
    <property type="entry name" value="SET_dom_sf"/>
</dbReference>
<dbReference type="AlphaFoldDB" id="A0A225VQI1"/>
<dbReference type="SUPFAM" id="SSF82199">
    <property type="entry name" value="SET domain"/>
    <property type="match status" value="1"/>
</dbReference>
<name>A0A225VQI1_9STRA</name>
<reference evidence="2" key="1">
    <citation type="submission" date="2017-03" db="EMBL/GenBank/DDBJ databases">
        <title>Phytopthora megakarya and P. palmivora, two closely related causual agents of cacao black pod achieved similar genome size and gene model numbers by different mechanisms.</title>
        <authorList>
            <person name="Ali S."/>
            <person name="Shao J."/>
            <person name="Larry D.J."/>
            <person name="Kronmiller B."/>
            <person name="Shen D."/>
            <person name="Strem M.D."/>
            <person name="Melnick R.L."/>
            <person name="Guiltinan M.J."/>
            <person name="Tyler B.M."/>
            <person name="Meinhardt L.W."/>
            <person name="Bailey B.A."/>
        </authorList>
    </citation>
    <scope>NUCLEOTIDE SEQUENCE [LARGE SCALE GENOMIC DNA]</scope>
    <source>
        <strain evidence="2">zdho120</strain>
    </source>
</reference>
<evidence type="ECO:0000313" key="1">
    <source>
        <dbReference type="EMBL" id="OWZ07602.1"/>
    </source>
</evidence>
<protein>
    <recommendedName>
        <fullName evidence="3">SET domain-containing protein</fullName>
    </recommendedName>
</protein>
<accession>A0A225VQI1</accession>
<sequence>MDACCNLGAICSNASRVLDTLKRFETGRVGRSVYTTAGMDVGDIVGEYTGRAEIKVLVRMLKNVKTGAEITEQYGDETWFACTCDRF</sequence>
<comment type="caution">
    <text evidence="1">The sequence shown here is derived from an EMBL/GenBank/DDBJ whole genome shotgun (WGS) entry which is preliminary data.</text>
</comment>
<evidence type="ECO:0008006" key="3">
    <source>
        <dbReference type="Google" id="ProtNLM"/>
    </source>
</evidence>
<proteinExistence type="predicted"/>
<gene>
    <name evidence="1" type="ORF">PHMEG_00019985</name>
</gene>
<dbReference type="STRING" id="4795.A0A225VQI1"/>
<dbReference type="Proteomes" id="UP000198211">
    <property type="component" value="Unassembled WGS sequence"/>
</dbReference>
<organism evidence="1 2">
    <name type="scientific">Phytophthora megakarya</name>
    <dbReference type="NCBI Taxonomy" id="4795"/>
    <lineage>
        <taxon>Eukaryota</taxon>
        <taxon>Sar</taxon>
        <taxon>Stramenopiles</taxon>
        <taxon>Oomycota</taxon>
        <taxon>Peronosporomycetes</taxon>
        <taxon>Peronosporales</taxon>
        <taxon>Peronosporaceae</taxon>
        <taxon>Phytophthora</taxon>
    </lineage>
</organism>
<keyword evidence="2" id="KW-1185">Reference proteome</keyword>
<dbReference type="OrthoDB" id="1028014at2759"/>
<dbReference type="EMBL" id="NBNE01003475">
    <property type="protein sequence ID" value="OWZ07602.1"/>
    <property type="molecule type" value="Genomic_DNA"/>
</dbReference>
<evidence type="ECO:0000313" key="2">
    <source>
        <dbReference type="Proteomes" id="UP000198211"/>
    </source>
</evidence>